<proteinExistence type="predicted"/>
<evidence type="ECO:0000313" key="1">
    <source>
        <dbReference type="EMBL" id="CAL1356526.1"/>
    </source>
</evidence>
<organism evidence="1 2">
    <name type="scientific">Linum trigynum</name>
    <dbReference type="NCBI Taxonomy" id="586398"/>
    <lineage>
        <taxon>Eukaryota</taxon>
        <taxon>Viridiplantae</taxon>
        <taxon>Streptophyta</taxon>
        <taxon>Embryophyta</taxon>
        <taxon>Tracheophyta</taxon>
        <taxon>Spermatophyta</taxon>
        <taxon>Magnoliopsida</taxon>
        <taxon>eudicotyledons</taxon>
        <taxon>Gunneridae</taxon>
        <taxon>Pentapetalae</taxon>
        <taxon>rosids</taxon>
        <taxon>fabids</taxon>
        <taxon>Malpighiales</taxon>
        <taxon>Linaceae</taxon>
        <taxon>Linum</taxon>
    </lineage>
</organism>
<gene>
    <name evidence="1" type="ORF">LTRI10_LOCUS4228</name>
</gene>
<name>A0AAV2CKJ5_9ROSI</name>
<keyword evidence="2" id="KW-1185">Reference proteome</keyword>
<dbReference type="EMBL" id="OZ034813">
    <property type="protein sequence ID" value="CAL1356526.1"/>
    <property type="molecule type" value="Genomic_DNA"/>
</dbReference>
<reference evidence="1 2" key="1">
    <citation type="submission" date="2024-04" db="EMBL/GenBank/DDBJ databases">
        <authorList>
            <person name="Fracassetti M."/>
        </authorList>
    </citation>
    <scope>NUCLEOTIDE SEQUENCE [LARGE SCALE GENOMIC DNA]</scope>
</reference>
<accession>A0AAV2CKJ5</accession>
<evidence type="ECO:0000313" key="2">
    <source>
        <dbReference type="Proteomes" id="UP001497516"/>
    </source>
</evidence>
<dbReference type="Proteomes" id="UP001497516">
    <property type="component" value="Chromosome 1"/>
</dbReference>
<sequence>MVYRDPFYDDFSCRIPQVLRIVATKQGTKTAEYADWVRGFSGEEQGCNFHLSVDDFLLCRSKYRKKREEYGEPYWRTLENFAWKSAWKDLRENFLNREGLMLVYTIEILG</sequence>
<dbReference type="AlphaFoldDB" id="A0AAV2CKJ5"/>
<protein>
    <submittedName>
        <fullName evidence="1">Uncharacterized protein</fullName>
    </submittedName>
</protein>